<evidence type="ECO:0000313" key="10">
    <source>
        <dbReference type="EMBL" id="HIV04554.1"/>
    </source>
</evidence>
<dbReference type="InterPro" id="IPR041609">
    <property type="entry name" value="PurL_linker"/>
</dbReference>
<sequence length="1247" mass="134655">MKRIFVEKKAAFREHTKAVLQDLRESLGLSGAEDLRIAQRYDIDGLSEEDFRKTLPTIFAEPQVDDVFEDALPCGADDKVFAVEYLPGQFDQRADSAAQCVQMLTRKERPLIASALVYVIRGNVSDEDLARVKAYLINPVDSREASLEVPETLRRGVPAPEPIPRLEDFSRKTPEELSALRRELGLAMSDADLAFVQKYFRDEERREPTLTEIRVLDTYWSDHCRHTTFLTRLNRVSFDDSPLLAPVEKAWERYLALRRELGREDKTVCLMDVALLAMRELKKQGKLDDLEVSEEINAASIVVPVTVDGKTEDWLVMFKNETHNHPTEIEPFGGAATCLGGAIRDPLSGRSYVYQAMRVTGAADPRAPFSKTLSGKLPQRKIVRGAAQGYSSYGNQIGLATGTVHEIYHPGYVAKRLEIGAVIAAGPKKNVVRGTPVPGDVIVLVGGRTGRDGIGGATGSSKEHTEHALENSAEVQKGDAPTERKLQRLFRDPDVARLIKRCNDFGAGGVSVAVGELAPSLDIRLDRVPRKYEGLNGTELAISESQERMAVVLDPADFEKFRAAANRENLESTPIADVTDSGRLRMFWQGEAIVDLRRAFLDTNGATQETDARVCAPDPAKNPLLPKPLLGNDAAKTWLNVVGSLRCCGQRGLVERFDASIGAGTVLHPFGGKTQTTPIEAMAAKIPVLEGETDDCTLMSFGFDPELSSWSPAHGAAFAVVDSVARLAAAGGDPAKARLTLQEYFEKLGSDPARWGKPLAALLGAFTAQLELGNGAVGGKDSMSGSFKNLDVPPTLVSFAVVPAKASGVISPELKRAGTKIVRVPAKYAEDRMPDWADLRGKLAAVHRLVASGRVLSARTVRAGGLAAALAEMAFGNGIGVALDAAPDAKFFVPEYGAWVLEVPADEALDGLEHETLGRTQEKEEISWNGGFVSLAALREAWEAPLEAVFPTRAAPADTAPAPQVFSCAARAVPAHAKIRVAKPRVFIPVFPGSNCEYDTARAFREAGAEPEIFVVRNLTTAAVEESLRAIAEKISQAQILMIPGGFSAGDEPDGSGKFIASVFKNPAVRDATNALIKERDGLILGICNGFQALIKLGLVPFGEIRDMDASCPTLFRNRIGRHISRYVHTRVASVKSPWLSNVNVGDVFTIPASHGEGNFTATPETVARLAANGQIAFQYCDAAGTPSYDIACNPNGSYQAIEGILSPDGRVLGKMGHSERRGNDVGKNIPGNKNQPIFAAGVAYFA</sequence>
<accession>A0A9D1T1K1</accession>
<evidence type="ECO:0000256" key="5">
    <source>
        <dbReference type="ARBA" id="ARBA00022840"/>
    </source>
</evidence>
<dbReference type="Pfam" id="PF13507">
    <property type="entry name" value="GATase_5"/>
    <property type="match status" value="1"/>
</dbReference>
<evidence type="ECO:0000313" key="11">
    <source>
        <dbReference type="Proteomes" id="UP000886812"/>
    </source>
</evidence>
<feature type="region of interest" description="Disordered" evidence="7">
    <location>
        <begin position="453"/>
        <end position="481"/>
    </location>
</feature>
<keyword evidence="4" id="KW-0658">Purine biosynthesis</keyword>
<keyword evidence="2" id="KW-0479">Metal-binding</keyword>
<dbReference type="Gene3D" id="3.40.50.880">
    <property type="match status" value="1"/>
</dbReference>
<dbReference type="Pfam" id="PF18072">
    <property type="entry name" value="FGAR-AT_linker"/>
    <property type="match status" value="1"/>
</dbReference>
<dbReference type="InterPro" id="IPR010918">
    <property type="entry name" value="PurM-like_C_dom"/>
</dbReference>
<evidence type="ECO:0000256" key="2">
    <source>
        <dbReference type="ARBA" id="ARBA00022723"/>
    </source>
</evidence>
<dbReference type="NCBIfam" id="TIGR01857">
    <property type="entry name" value="FGAM-synthase"/>
    <property type="match status" value="1"/>
</dbReference>
<evidence type="ECO:0000259" key="9">
    <source>
        <dbReference type="Pfam" id="PF18072"/>
    </source>
</evidence>
<dbReference type="SMART" id="SM01211">
    <property type="entry name" value="GATase_5"/>
    <property type="match status" value="1"/>
</dbReference>
<dbReference type="GO" id="GO:0005524">
    <property type="term" value="F:ATP binding"/>
    <property type="evidence" value="ECO:0007669"/>
    <property type="project" value="UniProtKB-KW"/>
</dbReference>
<evidence type="ECO:0000256" key="4">
    <source>
        <dbReference type="ARBA" id="ARBA00022755"/>
    </source>
</evidence>
<protein>
    <submittedName>
        <fullName evidence="10">Phosphoribosylformylglycinamidine synthase</fullName>
        <ecNumber evidence="10">6.3.5.3</ecNumber>
    </submittedName>
</protein>
<dbReference type="GO" id="GO:0004642">
    <property type="term" value="F:phosphoribosylformylglycinamidine synthase activity"/>
    <property type="evidence" value="ECO:0007669"/>
    <property type="project" value="UniProtKB-EC"/>
</dbReference>
<dbReference type="PANTHER" id="PTHR10099:SF1">
    <property type="entry name" value="PHOSPHORIBOSYLFORMYLGLYCINAMIDINE SYNTHASE"/>
    <property type="match status" value="1"/>
</dbReference>
<dbReference type="AlphaFoldDB" id="A0A9D1T1K1"/>
<keyword evidence="1 10" id="KW-0436">Ligase</keyword>
<dbReference type="PANTHER" id="PTHR10099">
    <property type="entry name" value="PHOSPHORIBOSYLFORMYLGLYCINAMIDINE SYNTHASE"/>
    <property type="match status" value="1"/>
</dbReference>
<dbReference type="SUPFAM" id="SSF56042">
    <property type="entry name" value="PurM C-terminal domain-like"/>
    <property type="match status" value="2"/>
</dbReference>
<dbReference type="GO" id="GO:0005737">
    <property type="term" value="C:cytoplasm"/>
    <property type="evidence" value="ECO:0007669"/>
    <property type="project" value="TreeGrafter"/>
</dbReference>
<reference evidence="10" key="2">
    <citation type="journal article" date="2021" name="PeerJ">
        <title>Extensive microbial diversity within the chicken gut microbiome revealed by metagenomics and culture.</title>
        <authorList>
            <person name="Gilroy R."/>
            <person name="Ravi A."/>
            <person name="Getino M."/>
            <person name="Pursley I."/>
            <person name="Horton D.L."/>
            <person name="Alikhan N.F."/>
            <person name="Baker D."/>
            <person name="Gharbi K."/>
            <person name="Hall N."/>
            <person name="Watson M."/>
            <person name="Adriaenssens E.M."/>
            <person name="Foster-Nyarko E."/>
            <person name="Jarju S."/>
            <person name="Secka A."/>
            <person name="Antonio M."/>
            <person name="Oren A."/>
            <person name="Chaudhuri R.R."/>
            <person name="La Ragione R."/>
            <person name="Hildebrand F."/>
            <person name="Pallen M.J."/>
        </authorList>
    </citation>
    <scope>NUCLEOTIDE SEQUENCE</scope>
    <source>
        <strain evidence="10">10669</strain>
    </source>
</reference>
<evidence type="ECO:0000259" key="8">
    <source>
        <dbReference type="Pfam" id="PF02769"/>
    </source>
</evidence>
<dbReference type="GO" id="GO:0006164">
    <property type="term" value="P:purine nucleotide biosynthetic process"/>
    <property type="evidence" value="ECO:0007669"/>
    <property type="project" value="UniProtKB-KW"/>
</dbReference>
<evidence type="ECO:0000256" key="1">
    <source>
        <dbReference type="ARBA" id="ARBA00022598"/>
    </source>
</evidence>
<dbReference type="CDD" id="cd02204">
    <property type="entry name" value="PurL_repeat2"/>
    <property type="match status" value="1"/>
</dbReference>
<dbReference type="EC" id="6.3.5.3" evidence="10"/>
<feature type="domain" description="PurM-like C-terminal" evidence="8">
    <location>
        <begin position="438"/>
        <end position="588"/>
    </location>
</feature>
<comment type="caution">
    <text evidence="10">The sequence shown here is derived from an EMBL/GenBank/DDBJ whole genome shotgun (WGS) entry which is preliminary data.</text>
</comment>
<dbReference type="InterPro" id="IPR010141">
    <property type="entry name" value="FGAM_synthase"/>
</dbReference>
<proteinExistence type="predicted"/>
<dbReference type="InterPro" id="IPR029062">
    <property type="entry name" value="Class_I_gatase-like"/>
</dbReference>
<name>A0A9D1T1K1_9BACT</name>
<keyword evidence="5" id="KW-0067">ATP-binding</keyword>
<dbReference type="CDD" id="cd01740">
    <property type="entry name" value="GATase1_FGAR_AT"/>
    <property type="match status" value="1"/>
</dbReference>
<reference evidence="10" key="1">
    <citation type="submission" date="2020-10" db="EMBL/GenBank/DDBJ databases">
        <authorList>
            <person name="Gilroy R."/>
        </authorList>
    </citation>
    <scope>NUCLEOTIDE SEQUENCE</scope>
    <source>
        <strain evidence="10">10669</strain>
    </source>
</reference>
<dbReference type="Pfam" id="PF02769">
    <property type="entry name" value="AIRS_C"/>
    <property type="match status" value="1"/>
</dbReference>
<evidence type="ECO:0000256" key="3">
    <source>
        <dbReference type="ARBA" id="ARBA00022741"/>
    </source>
</evidence>
<dbReference type="Gene3D" id="3.30.1330.10">
    <property type="entry name" value="PurM-like, N-terminal domain"/>
    <property type="match status" value="2"/>
</dbReference>
<evidence type="ECO:0000256" key="6">
    <source>
        <dbReference type="ARBA" id="ARBA00022842"/>
    </source>
</evidence>
<keyword evidence="6" id="KW-0460">Magnesium</keyword>
<keyword evidence="3" id="KW-0547">Nucleotide-binding</keyword>
<dbReference type="GO" id="GO:0046872">
    <property type="term" value="F:metal ion binding"/>
    <property type="evidence" value="ECO:0007669"/>
    <property type="project" value="UniProtKB-KW"/>
</dbReference>
<dbReference type="CDD" id="cd02203">
    <property type="entry name" value="PurL_repeat1"/>
    <property type="match status" value="1"/>
</dbReference>
<dbReference type="EMBL" id="DVOG01000139">
    <property type="protein sequence ID" value="HIV04554.1"/>
    <property type="molecule type" value="Genomic_DNA"/>
</dbReference>
<dbReference type="InterPro" id="IPR036921">
    <property type="entry name" value="PurM-like_N_sf"/>
</dbReference>
<dbReference type="Gene3D" id="3.90.650.10">
    <property type="entry name" value="PurM-like C-terminal domain"/>
    <property type="match status" value="2"/>
</dbReference>
<dbReference type="SUPFAM" id="SSF55326">
    <property type="entry name" value="PurM N-terminal domain-like"/>
    <property type="match status" value="2"/>
</dbReference>
<dbReference type="PROSITE" id="PS51273">
    <property type="entry name" value="GATASE_TYPE_1"/>
    <property type="match status" value="1"/>
</dbReference>
<dbReference type="InterPro" id="IPR036676">
    <property type="entry name" value="PurM-like_C_sf"/>
</dbReference>
<feature type="domain" description="Phosphoribosylformylglycinamidine synthase linker" evidence="9">
    <location>
        <begin position="178"/>
        <end position="226"/>
    </location>
</feature>
<evidence type="ECO:0000256" key="7">
    <source>
        <dbReference type="SAM" id="MobiDB-lite"/>
    </source>
</evidence>
<dbReference type="FunFam" id="3.30.1330.10:FF:000013">
    <property type="entry name" value="Phosphoribosylformylglycinamidine synthase"/>
    <property type="match status" value="1"/>
</dbReference>
<organism evidence="10 11">
    <name type="scientific">Candidatus Spyradosoma merdigallinarum</name>
    <dbReference type="NCBI Taxonomy" id="2840950"/>
    <lineage>
        <taxon>Bacteria</taxon>
        <taxon>Pseudomonadati</taxon>
        <taxon>Verrucomicrobiota</taxon>
        <taxon>Opitutia</taxon>
        <taxon>Opitutia incertae sedis</taxon>
        <taxon>Candidatus Spyradosoma</taxon>
    </lineage>
</organism>
<dbReference type="Proteomes" id="UP000886812">
    <property type="component" value="Unassembled WGS sequence"/>
</dbReference>
<dbReference type="SUPFAM" id="SSF52317">
    <property type="entry name" value="Class I glutamine amidotransferase-like"/>
    <property type="match status" value="1"/>
</dbReference>
<gene>
    <name evidence="10" type="ORF">IAC75_05340</name>
</gene>